<reference evidence="2" key="1">
    <citation type="journal article" date="2019" name="Int. J. Syst. Evol. Microbiol.">
        <title>The Global Catalogue of Microorganisms (GCM) 10K type strain sequencing project: providing services to taxonomists for standard genome sequencing and annotation.</title>
        <authorList>
            <consortium name="The Broad Institute Genomics Platform"/>
            <consortium name="The Broad Institute Genome Sequencing Center for Infectious Disease"/>
            <person name="Wu L."/>
            <person name="Ma J."/>
        </authorList>
    </citation>
    <scope>NUCLEOTIDE SEQUENCE [LARGE SCALE GENOMIC DNA]</scope>
    <source>
        <strain evidence="2">JCM 18302</strain>
    </source>
</reference>
<dbReference type="Proteomes" id="UP001500804">
    <property type="component" value="Unassembled WGS sequence"/>
</dbReference>
<sequence length="95" mass="10022">MWLTTAARSRATVVGVAAHISERTFEVVAWLSERHLVLYVPEIEAATTAAAMPDAEDAARSLIVDLTGLDPAAVRCEIRLGRARGGLGGPPMPAV</sequence>
<dbReference type="EMBL" id="BAABJO010000039">
    <property type="protein sequence ID" value="GAA5137913.1"/>
    <property type="molecule type" value="Genomic_DNA"/>
</dbReference>
<gene>
    <name evidence="1" type="ORF">GCM10023320_71500</name>
</gene>
<comment type="caution">
    <text evidence="1">The sequence shown here is derived from an EMBL/GenBank/DDBJ whole genome shotgun (WGS) entry which is preliminary data.</text>
</comment>
<organism evidence="1 2">
    <name type="scientific">Pseudonocardia adelaidensis</name>
    <dbReference type="NCBI Taxonomy" id="648754"/>
    <lineage>
        <taxon>Bacteria</taxon>
        <taxon>Bacillati</taxon>
        <taxon>Actinomycetota</taxon>
        <taxon>Actinomycetes</taxon>
        <taxon>Pseudonocardiales</taxon>
        <taxon>Pseudonocardiaceae</taxon>
        <taxon>Pseudonocardia</taxon>
    </lineage>
</organism>
<evidence type="ECO:0000313" key="2">
    <source>
        <dbReference type="Proteomes" id="UP001500804"/>
    </source>
</evidence>
<keyword evidence="2" id="KW-1185">Reference proteome</keyword>
<protein>
    <submittedName>
        <fullName evidence="1">Uncharacterized protein</fullName>
    </submittedName>
</protein>
<accession>A0ABP9P343</accession>
<proteinExistence type="predicted"/>
<evidence type="ECO:0000313" key="1">
    <source>
        <dbReference type="EMBL" id="GAA5137913.1"/>
    </source>
</evidence>
<name>A0ABP9P343_9PSEU</name>